<proteinExistence type="predicted"/>
<feature type="compositionally biased region" description="Basic and acidic residues" evidence="1">
    <location>
        <begin position="58"/>
        <end position="78"/>
    </location>
</feature>
<dbReference type="PANTHER" id="PTHR34198:SF21">
    <property type="entry name" value="PROTEIN, PUTATIVE-RELATED"/>
    <property type="match status" value="1"/>
</dbReference>
<keyword evidence="4" id="KW-1185">Reference proteome</keyword>
<evidence type="ECO:0000256" key="1">
    <source>
        <dbReference type="SAM" id="MobiDB-lite"/>
    </source>
</evidence>
<feature type="region of interest" description="Disordered" evidence="1">
    <location>
        <begin position="54"/>
        <end position="84"/>
    </location>
</feature>
<dbReference type="EMBL" id="JAAGAX010000004">
    <property type="protein sequence ID" value="KAF2317997.1"/>
    <property type="molecule type" value="Genomic_DNA"/>
</dbReference>
<organism evidence="2 4">
    <name type="scientific">Hevea brasiliensis</name>
    <name type="common">Para rubber tree</name>
    <name type="synonym">Siphonia brasiliensis</name>
    <dbReference type="NCBI Taxonomy" id="3981"/>
    <lineage>
        <taxon>Eukaryota</taxon>
        <taxon>Viridiplantae</taxon>
        <taxon>Streptophyta</taxon>
        <taxon>Embryophyta</taxon>
        <taxon>Tracheophyta</taxon>
        <taxon>Spermatophyta</taxon>
        <taxon>Magnoliopsida</taxon>
        <taxon>eudicotyledons</taxon>
        <taxon>Gunneridae</taxon>
        <taxon>Pentapetalae</taxon>
        <taxon>rosids</taxon>
        <taxon>fabids</taxon>
        <taxon>Malpighiales</taxon>
        <taxon>Euphorbiaceae</taxon>
        <taxon>Crotonoideae</taxon>
        <taxon>Micrandreae</taxon>
        <taxon>Hevea</taxon>
    </lineage>
</organism>
<comment type="caution">
    <text evidence="2">The sequence shown here is derived from an EMBL/GenBank/DDBJ whole genome shotgun (WGS) entry which is preliminary data.</text>
</comment>
<dbReference type="AlphaFoldDB" id="A0A6A6MVQ9"/>
<feature type="region of interest" description="Disordered" evidence="1">
    <location>
        <begin position="17"/>
        <end position="38"/>
    </location>
</feature>
<name>A0A6A6MVQ9_HEVBR</name>
<evidence type="ECO:0000313" key="3">
    <source>
        <dbReference type="EMBL" id="KAF2317997.1"/>
    </source>
</evidence>
<reference evidence="2 4" key="1">
    <citation type="journal article" date="2020" name="Mol. Plant">
        <title>The Chromosome-Based Rubber Tree Genome Provides New Insights into Spurge Genome Evolution and Rubber Biosynthesis.</title>
        <authorList>
            <person name="Liu J."/>
            <person name="Shi C."/>
            <person name="Shi C.C."/>
            <person name="Li W."/>
            <person name="Zhang Q.J."/>
            <person name="Zhang Y."/>
            <person name="Li K."/>
            <person name="Lu H.F."/>
            <person name="Shi C."/>
            <person name="Zhu S.T."/>
            <person name="Xiao Z.Y."/>
            <person name="Nan H."/>
            <person name="Yue Y."/>
            <person name="Zhu X.G."/>
            <person name="Wu Y."/>
            <person name="Hong X.N."/>
            <person name="Fan G.Y."/>
            <person name="Tong Y."/>
            <person name="Zhang D."/>
            <person name="Mao C.L."/>
            <person name="Liu Y.L."/>
            <person name="Hao S.J."/>
            <person name="Liu W.Q."/>
            <person name="Lv M.Q."/>
            <person name="Zhang H.B."/>
            <person name="Liu Y."/>
            <person name="Hu-Tang G.R."/>
            <person name="Wang J.P."/>
            <person name="Wang J.H."/>
            <person name="Sun Y.H."/>
            <person name="Ni S.B."/>
            <person name="Chen W.B."/>
            <person name="Zhang X.C."/>
            <person name="Jiao Y.N."/>
            <person name="Eichler E.E."/>
            <person name="Li G.H."/>
            <person name="Liu X."/>
            <person name="Gao L.Z."/>
        </authorList>
    </citation>
    <scope>NUCLEOTIDE SEQUENCE [LARGE SCALE GENOMIC DNA]</scope>
    <source>
        <strain evidence="4">cv. GT1</strain>
        <tissue evidence="2">Leaf</tissue>
    </source>
</reference>
<accession>A0A6A6MVQ9</accession>
<evidence type="ECO:0000313" key="2">
    <source>
        <dbReference type="EMBL" id="KAF2317962.1"/>
    </source>
</evidence>
<sequence>MATNLVPLGSVAIRASAAPVPHRSDPNRRKSFSSPSANWWSPLFGWSSEPDYIGSESKPGDLQEKKEVKSESDLEPKSARSRFAPGGFTEEKAKQLRMLTSDTSSFHDAMYHSAIASRLASDFRRRSDRVECSTTETTIMLALLPFSIT</sequence>
<dbReference type="PANTHER" id="PTHR34198">
    <property type="entry name" value="OS01G0175100 PROTEIN"/>
    <property type="match status" value="1"/>
</dbReference>
<dbReference type="EMBL" id="JAAGAX010000004">
    <property type="protein sequence ID" value="KAF2317962.1"/>
    <property type="molecule type" value="Genomic_DNA"/>
</dbReference>
<dbReference type="Proteomes" id="UP000467840">
    <property type="component" value="Chromosome 6"/>
</dbReference>
<protein>
    <submittedName>
        <fullName evidence="2">Uncharacterized protein</fullName>
    </submittedName>
</protein>
<evidence type="ECO:0000313" key="4">
    <source>
        <dbReference type="Proteomes" id="UP000467840"/>
    </source>
</evidence>
<gene>
    <name evidence="2" type="ORF">GH714_041286</name>
    <name evidence="3" type="ORF">GH714_041323</name>
</gene>